<dbReference type="RefSeq" id="WP_188498185.1">
    <property type="nucleotide sequence ID" value="NZ_BMFV01000025.1"/>
</dbReference>
<comment type="caution">
    <text evidence="1">The sequence shown here is derived from an EMBL/GenBank/DDBJ whole genome shotgun (WGS) entry which is preliminary data.</text>
</comment>
<keyword evidence="2" id="KW-1185">Reference proteome</keyword>
<dbReference type="AlphaFoldDB" id="A0A8J2ZXW6"/>
<evidence type="ECO:0000313" key="1">
    <source>
        <dbReference type="EMBL" id="GGH85141.1"/>
    </source>
</evidence>
<dbReference type="EMBL" id="BMFV01000025">
    <property type="protein sequence ID" value="GGH85141.1"/>
    <property type="molecule type" value="Genomic_DNA"/>
</dbReference>
<evidence type="ECO:0008006" key="3">
    <source>
        <dbReference type="Google" id="ProtNLM"/>
    </source>
</evidence>
<reference evidence="1" key="2">
    <citation type="submission" date="2020-09" db="EMBL/GenBank/DDBJ databases">
        <authorList>
            <person name="Sun Q."/>
            <person name="Zhou Y."/>
        </authorList>
    </citation>
    <scope>NUCLEOTIDE SEQUENCE</scope>
    <source>
        <strain evidence="1">CGMCC 1.12777</strain>
    </source>
</reference>
<accession>A0A8J2ZXW6</accession>
<name>A0A8J2ZXW6_9BACL</name>
<organism evidence="1 2">
    <name type="scientific">Pullulanibacillus pueri</name>
    <dbReference type="NCBI Taxonomy" id="1437324"/>
    <lineage>
        <taxon>Bacteria</taxon>
        <taxon>Bacillati</taxon>
        <taxon>Bacillota</taxon>
        <taxon>Bacilli</taxon>
        <taxon>Bacillales</taxon>
        <taxon>Sporolactobacillaceae</taxon>
        <taxon>Pullulanibacillus</taxon>
    </lineage>
</organism>
<dbReference type="Proteomes" id="UP000656813">
    <property type="component" value="Unassembled WGS sequence"/>
</dbReference>
<sequence length="125" mass="14493">MLKNDLQKHVESHCATYNRDGKCHLETSPGCNQCPFFREGDGFGRCAYFENAVLPADDKLKARYWQAFGAAYWGDKPNAVCKRCEQPYERKSNRQVYCESCAAQVRAENKAARNRRYYQQNKGEH</sequence>
<gene>
    <name evidence="1" type="ORF">GCM10007096_29840</name>
</gene>
<proteinExistence type="predicted"/>
<protein>
    <recommendedName>
        <fullName evidence="3">Cysteine-rich VLP domain-containing protein</fullName>
    </recommendedName>
</protein>
<reference evidence="1" key="1">
    <citation type="journal article" date="2014" name="Int. J. Syst. Evol. Microbiol.">
        <title>Complete genome sequence of Corynebacterium casei LMG S-19264T (=DSM 44701T), isolated from a smear-ripened cheese.</title>
        <authorList>
            <consortium name="US DOE Joint Genome Institute (JGI-PGF)"/>
            <person name="Walter F."/>
            <person name="Albersmeier A."/>
            <person name="Kalinowski J."/>
            <person name="Ruckert C."/>
        </authorList>
    </citation>
    <scope>NUCLEOTIDE SEQUENCE</scope>
    <source>
        <strain evidence="1">CGMCC 1.12777</strain>
    </source>
</reference>
<evidence type="ECO:0000313" key="2">
    <source>
        <dbReference type="Proteomes" id="UP000656813"/>
    </source>
</evidence>